<dbReference type="PANTHER" id="PTHR30055:SF146">
    <property type="entry name" value="HTH-TYPE TRANSCRIPTIONAL DUAL REGULATOR CECR"/>
    <property type="match status" value="1"/>
</dbReference>
<dbReference type="InterPro" id="IPR050109">
    <property type="entry name" value="HTH-type_TetR-like_transc_reg"/>
</dbReference>
<evidence type="ECO:0000313" key="4">
    <source>
        <dbReference type="EMBL" id="GGY97286.1"/>
    </source>
</evidence>
<dbReference type="RefSeq" id="WP_134383752.1">
    <property type="nucleotide sequence ID" value="NZ_BMWW01000005.1"/>
</dbReference>
<evidence type="ECO:0000313" key="7">
    <source>
        <dbReference type="Proteomes" id="UP000619512"/>
    </source>
</evidence>
<dbReference type="Pfam" id="PF14246">
    <property type="entry name" value="TetR_C_7"/>
    <property type="match status" value="1"/>
</dbReference>
<dbReference type="InterPro" id="IPR009057">
    <property type="entry name" value="Homeodomain-like_sf"/>
</dbReference>
<feature type="domain" description="HTH tetR-type" evidence="3">
    <location>
        <begin position="21"/>
        <end position="81"/>
    </location>
</feature>
<dbReference type="OrthoDB" id="5293507at2"/>
<reference evidence="4" key="1">
    <citation type="journal article" date="2014" name="Int. J. Syst. Evol. Microbiol.">
        <title>Complete genome sequence of Corynebacterium casei LMG S-19264T (=DSM 44701T), isolated from a smear-ripened cheese.</title>
        <authorList>
            <consortium name="US DOE Joint Genome Institute (JGI-PGF)"/>
            <person name="Walter F."/>
            <person name="Albersmeier A."/>
            <person name="Kalinowski J."/>
            <person name="Ruckert C."/>
        </authorList>
    </citation>
    <scope>NUCLEOTIDE SEQUENCE</scope>
    <source>
        <strain evidence="4">KCTC 12344</strain>
    </source>
</reference>
<dbReference type="EMBL" id="CP038026">
    <property type="protein sequence ID" value="QBQ35513.1"/>
    <property type="molecule type" value="Genomic_DNA"/>
</dbReference>
<reference evidence="5 6" key="2">
    <citation type="submission" date="2019-03" db="EMBL/GenBank/DDBJ databases">
        <title>Draft Genome Sequences of Six Type Strains of the Genus Massilia.</title>
        <authorList>
            <person name="Miess H."/>
            <person name="Frediansyhah A."/>
            <person name="Gross H."/>
        </authorList>
    </citation>
    <scope>NUCLEOTIDE SEQUENCE [LARGE SCALE GENOMIC DNA]</scope>
    <source>
        <strain evidence="5 6">DSM 17505</strain>
    </source>
</reference>
<dbReference type="PANTHER" id="PTHR30055">
    <property type="entry name" value="HTH-TYPE TRANSCRIPTIONAL REGULATOR RUTR"/>
    <property type="match status" value="1"/>
</dbReference>
<dbReference type="Pfam" id="PF00440">
    <property type="entry name" value="TetR_N"/>
    <property type="match status" value="1"/>
</dbReference>
<evidence type="ECO:0000313" key="5">
    <source>
        <dbReference type="EMBL" id="QBQ35513.1"/>
    </source>
</evidence>
<dbReference type="InterPro" id="IPR001647">
    <property type="entry name" value="HTH_TetR"/>
</dbReference>
<keyword evidence="1 2" id="KW-0238">DNA-binding</keyword>
<dbReference type="AlphaFoldDB" id="A0A4P7BBQ6"/>
<evidence type="ECO:0000259" key="3">
    <source>
        <dbReference type="PROSITE" id="PS50977"/>
    </source>
</evidence>
<dbReference type="GO" id="GO:0000976">
    <property type="term" value="F:transcription cis-regulatory region binding"/>
    <property type="evidence" value="ECO:0007669"/>
    <property type="project" value="TreeGrafter"/>
</dbReference>
<evidence type="ECO:0000256" key="2">
    <source>
        <dbReference type="PROSITE-ProRule" id="PRU00335"/>
    </source>
</evidence>
<gene>
    <name evidence="5" type="ORF">E1742_04550</name>
    <name evidence="4" type="ORF">GCM10007388_33710</name>
</gene>
<proteinExistence type="predicted"/>
<dbReference type="Gene3D" id="1.10.357.10">
    <property type="entry name" value="Tetracycline Repressor, domain 2"/>
    <property type="match status" value="1"/>
</dbReference>
<dbReference type="InterPro" id="IPR039536">
    <property type="entry name" value="TetR_C_Proteobacteria"/>
</dbReference>
<organism evidence="4 7">
    <name type="scientific">Pseudoduganella plicata</name>
    <dbReference type="NCBI Taxonomy" id="321984"/>
    <lineage>
        <taxon>Bacteria</taxon>
        <taxon>Pseudomonadati</taxon>
        <taxon>Pseudomonadota</taxon>
        <taxon>Betaproteobacteria</taxon>
        <taxon>Burkholderiales</taxon>
        <taxon>Oxalobacteraceae</taxon>
        <taxon>Telluria group</taxon>
        <taxon>Pseudoduganella</taxon>
    </lineage>
</organism>
<dbReference type="EMBL" id="BMWW01000005">
    <property type="protein sequence ID" value="GGY97286.1"/>
    <property type="molecule type" value="Genomic_DNA"/>
</dbReference>
<dbReference type="Proteomes" id="UP000294359">
    <property type="component" value="Chromosome"/>
</dbReference>
<dbReference type="Proteomes" id="UP000619512">
    <property type="component" value="Unassembled WGS sequence"/>
</dbReference>
<keyword evidence="6" id="KW-1185">Reference proteome</keyword>
<dbReference type="GO" id="GO:0003700">
    <property type="term" value="F:DNA-binding transcription factor activity"/>
    <property type="evidence" value="ECO:0007669"/>
    <property type="project" value="TreeGrafter"/>
</dbReference>
<accession>A0A4P7BBQ6</accession>
<feature type="DNA-binding region" description="H-T-H motif" evidence="2">
    <location>
        <begin position="44"/>
        <end position="63"/>
    </location>
</feature>
<sequence>MTAEVAAKRGRGGRPPADRAGDVEARLLAAATRLFLERGYDGTTCDQVALDAGAGKASIYARYANKGALFTAVIDNMLGRPPGQSEVATETPLRERLQTVGMSVLADALHPDALALLRLVVSEMPRFAGTGVHAEQLFWQAGVQRVAGAIAVREPDHATQAVEPAQQFIELVLMAPLMRALLGEPVAPLIESAPGRIDGAIAALEAAGALANWT</sequence>
<name>A0A4P7BBQ6_9BURK</name>
<dbReference type="PRINTS" id="PR00455">
    <property type="entry name" value="HTHTETR"/>
</dbReference>
<evidence type="ECO:0000313" key="6">
    <source>
        <dbReference type="Proteomes" id="UP000294359"/>
    </source>
</evidence>
<evidence type="ECO:0000256" key="1">
    <source>
        <dbReference type="ARBA" id="ARBA00023125"/>
    </source>
</evidence>
<dbReference type="SUPFAM" id="SSF46689">
    <property type="entry name" value="Homeodomain-like"/>
    <property type="match status" value="1"/>
</dbReference>
<dbReference type="PROSITE" id="PS50977">
    <property type="entry name" value="HTH_TETR_2"/>
    <property type="match status" value="1"/>
</dbReference>
<reference evidence="4" key="3">
    <citation type="submission" date="2022-12" db="EMBL/GenBank/DDBJ databases">
        <authorList>
            <person name="Sun Q."/>
            <person name="Kim S."/>
        </authorList>
    </citation>
    <scope>NUCLEOTIDE SEQUENCE</scope>
    <source>
        <strain evidence="4">KCTC 12344</strain>
    </source>
</reference>
<protein>
    <submittedName>
        <fullName evidence="4">TetR family transcriptional regulator</fullName>
    </submittedName>
    <submittedName>
        <fullName evidence="5">TetR/AcrR family transcriptional regulator</fullName>
    </submittedName>
</protein>